<dbReference type="NCBIfam" id="TIGR01024">
    <property type="entry name" value="rplS_bact"/>
    <property type="match status" value="1"/>
</dbReference>
<dbReference type="FunFam" id="2.30.30.790:FF:000001">
    <property type="entry name" value="50S ribosomal protein L19"/>
    <property type="match status" value="1"/>
</dbReference>
<dbReference type="Pfam" id="PF01245">
    <property type="entry name" value="Ribosomal_L19"/>
    <property type="match status" value="1"/>
</dbReference>
<dbReference type="GO" id="GO:0003735">
    <property type="term" value="F:structural constituent of ribosome"/>
    <property type="evidence" value="ECO:0007669"/>
    <property type="project" value="InterPro"/>
</dbReference>
<dbReference type="SUPFAM" id="SSF50104">
    <property type="entry name" value="Translation proteins SH3-like domain"/>
    <property type="match status" value="1"/>
</dbReference>
<keyword evidence="2 5" id="KW-0689">Ribosomal protein</keyword>
<accession>A0A0C1TPR9</accession>
<evidence type="ECO:0000256" key="5">
    <source>
        <dbReference type="HAMAP-Rule" id="MF_00402"/>
    </source>
</evidence>
<gene>
    <name evidence="5" type="primary">rplS</name>
    <name evidence="7" type="ORF">SE37_01040</name>
</gene>
<dbReference type="PANTHER" id="PTHR15680:SF9">
    <property type="entry name" value="LARGE RIBOSOMAL SUBUNIT PROTEIN BL19M"/>
    <property type="match status" value="1"/>
</dbReference>
<dbReference type="AlphaFoldDB" id="A0A0C1TPR9"/>
<evidence type="ECO:0000256" key="1">
    <source>
        <dbReference type="ARBA" id="ARBA00005781"/>
    </source>
</evidence>
<dbReference type="GO" id="GO:0006412">
    <property type="term" value="P:translation"/>
    <property type="evidence" value="ECO:0007669"/>
    <property type="project" value="UniProtKB-UniRule"/>
</dbReference>
<protein>
    <recommendedName>
        <fullName evidence="4 5">Large ribosomal subunit protein bL19</fullName>
    </recommendedName>
</protein>
<dbReference type="InterPro" id="IPR001857">
    <property type="entry name" value="Ribosomal_bL19"/>
</dbReference>
<evidence type="ECO:0000313" key="8">
    <source>
        <dbReference type="Proteomes" id="UP000031433"/>
    </source>
</evidence>
<dbReference type="PROSITE" id="PS01015">
    <property type="entry name" value="RIBOSOMAL_L19"/>
    <property type="match status" value="1"/>
</dbReference>
<dbReference type="Proteomes" id="UP000031433">
    <property type="component" value="Unassembled WGS sequence"/>
</dbReference>
<dbReference type="InterPro" id="IPR008991">
    <property type="entry name" value="Translation_prot_SH3-like_sf"/>
</dbReference>
<dbReference type="EMBL" id="JXBL01000001">
    <property type="protein sequence ID" value="KIE41318.1"/>
    <property type="molecule type" value="Genomic_DNA"/>
</dbReference>
<evidence type="ECO:0000256" key="6">
    <source>
        <dbReference type="RuleBase" id="RU000559"/>
    </source>
</evidence>
<dbReference type="GO" id="GO:0022625">
    <property type="term" value="C:cytosolic large ribosomal subunit"/>
    <property type="evidence" value="ECO:0007669"/>
    <property type="project" value="TreeGrafter"/>
</dbReference>
<reference evidence="7 8" key="1">
    <citation type="submission" date="2015-01" db="EMBL/GenBank/DDBJ databases">
        <title>Genome sequence of the anaerobic bacterium Geobacter soli GSS01, a dissimilatory Fe(III) reducer from soil.</title>
        <authorList>
            <person name="Yang G."/>
            <person name="Zhou S."/>
        </authorList>
    </citation>
    <scope>NUCLEOTIDE SEQUENCE [LARGE SCALE GENOMIC DNA]</scope>
    <source>
        <strain evidence="7 8">GSS01</strain>
    </source>
</reference>
<dbReference type="PANTHER" id="PTHR15680">
    <property type="entry name" value="RIBOSOMAL PROTEIN L19"/>
    <property type="match status" value="1"/>
</dbReference>
<evidence type="ECO:0000313" key="7">
    <source>
        <dbReference type="EMBL" id="KIE41318.1"/>
    </source>
</evidence>
<sequence>MNKIDAIELEQMKKNIPPFKPGDTLKVHVKIVEGDKSRIQAFQGVCISRQNGGIRESFTVRKISNNIGVERVFPLHSPTVDAIEVITRGHVRRAKLYYLRKLRGKAARIREKKYVAAQ</sequence>
<comment type="caution">
    <text evidence="7">The sequence shown here is derived from an EMBL/GenBank/DDBJ whole genome shotgun (WGS) entry which is preliminary data.</text>
</comment>
<dbReference type="PRINTS" id="PR00061">
    <property type="entry name" value="RIBOSOMALL19"/>
</dbReference>
<dbReference type="PIRSF" id="PIRSF002191">
    <property type="entry name" value="Ribosomal_L19"/>
    <property type="match status" value="1"/>
</dbReference>
<name>A0A0C1TPR9_9BACT</name>
<dbReference type="RefSeq" id="WP_010941309.1">
    <property type="nucleotide sequence ID" value="NZ_JXBL01000001.1"/>
</dbReference>
<dbReference type="HAMAP" id="MF_00402">
    <property type="entry name" value="Ribosomal_bL19"/>
    <property type="match status" value="1"/>
</dbReference>
<evidence type="ECO:0000256" key="3">
    <source>
        <dbReference type="ARBA" id="ARBA00023274"/>
    </source>
</evidence>
<organism evidence="7 8">
    <name type="scientific">Geobacter soli</name>
    <dbReference type="NCBI Taxonomy" id="1510391"/>
    <lineage>
        <taxon>Bacteria</taxon>
        <taxon>Pseudomonadati</taxon>
        <taxon>Thermodesulfobacteriota</taxon>
        <taxon>Desulfuromonadia</taxon>
        <taxon>Geobacterales</taxon>
        <taxon>Geobacteraceae</taxon>
        <taxon>Geobacter</taxon>
    </lineage>
</organism>
<evidence type="ECO:0000256" key="2">
    <source>
        <dbReference type="ARBA" id="ARBA00022980"/>
    </source>
</evidence>
<keyword evidence="3 5" id="KW-0687">Ribonucleoprotein</keyword>
<dbReference type="InterPro" id="IPR018257">
    <property type="entry name" value="Ribosomal_bL19_CS"/>
</dbReference>
<dbReference type="Gene3D" id="2.30.30.790">
    <property type="match status" value="1"/>
</dbReference>
<dbReference type="InterPro" id="IPR038657">
    <property type="entry name" value="Ribosomal_bL19_sf"/>
</dbReference>
<proteinExistence type="inferred from homology"/>
<evidence type="ECO:0000256" key="4">
    <source>
        <dbReference type="ARBA" id="ARBA00035171"/>
    </source>
</evidence>
<comment type="function">
    <text evidence="5 6">This protein is located at the 30S-50S ribosomal subunit interface and may play a role in the structure and function of the aminoacyl-tRNA binding site.</text>
</comment>
<comment type="similarity">
    <text evidence="1 5 6">Belongs to the bacterial ribosomal protein bL19 family.</text>
</comment>
<keyword evidence="8" id="KW-1185">Reference proteome</keyword>
<dbReference type="SMR" id="A0A0C1TPR9"/>